<dbReference type="PANTHER" id="PTHR33219:SF14">
    <property type="entry name" value="PROTEIN COFACTOR ASSEMBLY OF COMPLEX C SUBUNIT B CCB3, CHLOROPLASTIC-RELATED"/>
    <property type="match status" value="1"/>
</dbReference>
<dbReference type="EMBL" id="DSZN01000104">
    <property type="protein sequence ID" value="HGQ85926.1"/>
    <property type="molecule type" value="Genomic_DNA"/>
</dbReference>
<gene>
    <name evidence="3" type="ORF">ENT66_06355</name>
</gene>
<dbReference type="InterPro" id="IPR003425">
    <property type="entry name" value="CCB3/YggT"/>
</dbReference>
<dbReference type="Pfam" id="PF02325">
    <property type="entry name" value="CCB3_YggT"/>
    <property type="match status" value="1"/>
</dbReference>
<dbReference type="AlphaFoldDB" id="A0A7C4NVT5"/>
<evidence type="ECO:0000256" key="1">
    <source>
        <dbReference type="ARBA" id="ARBA00010894"/>
    </source>
</evidence>
<keyword evidence="2" id="KW-1133">Transmembrane helix</keyword>
<organism evidence="3">
    <name type="scientific">Thermodesulfobacterium geofontis</name>
    <dbReference type="NCBI Taxonomy" id="1295609"/>
    <lineage>
        <taxon>Bacteria</taxon>
        <taxon>Pseudomonadati</taxon>
        <taxon>Thermodesulfobacteriota</taxon>
        <taxon>Thermodesulfobacteria</taxon>
        <taxon>Thermodesulfobacteriales</taxon>
        <taxon>Thermodesulfobacteriaceae</taxon>
        <taxon>Thermodesulfobacterium</taxon>
    </lineage>
</organism>
<sequence>MKILLSSFIQLIDLLLSIYIWIIIARAIISWITPYPYHPLVRFLYKVTEPILAPIRKIIPPIGGIDISPVIVIFIIFIIKNLLHRFLINLITF</sequence>
<reference evidence="3" key="1">
    <citation type="journal article" date="2020" name="mSystems">
        <title>Genome- and Community-Level Interaction Insights into Carbon Utilization and Element Cycling Functions of Hydrothermarchaeota in Hydrothermal Sediment.</title>
        <authorList>
            <person name="Zhou Z."/>
            <person name="Liu Y."/>
            <person name="Xu W."/>
            <person name="Pan J."/>
            <person name="Luo Z.H."/>
            <person name="Li M."/>
        </authorList>
    </citation>
    <scope>NUCLEOTIDE SEQUENCE [LARGE SCALE GENOMIC DNA]</scope>
    <source>
        <strain evidence="3">SpSt-6</strain>
    </source>
</reference>
<dbReference type="GO" id="GO:0016020">
    <property type="term" value="C:membrane"/>
    <property type="evidence" value="ECO:0007669"/>
    <property type="project" value="InterPro"/>
</dbReference>
<comment type="caution">
    <text evidence="3">The sequence shown here is derived from an EMBL/GenBank/DDBJ whole genome shotgun (WGS) entry which is preliminary data.</text>
</comment>
<feature type="transmembrane region" description="Helical" evidence="2">
    <location>
        <begin position="58"/>
        <end position="79"/>
    </location>
</feature>
<keyword evidence="2" id="KW-0472">Membrane</keyword>
<evidence type="ECO:0000256" key="2">
    <source>
        <dbReference type="SAM" id="Phobius"/>
    </source>
</evidence>
<proteinExistence type="inferred from homology"/>
<feature type="transmembrane region" description="Helical" evidence="2">
    <location>
        <begin position="12"/>
        <end position="32"/>
    </location>
</feature>
<protein>
    <submittedName>
        <fullName evidence="3">YggT family protein</fullName>
    </submittedName>
</protein>
<keyword evidence="2" id="KW-0812">Transmembrane</keyword>
<dbReference type="PANTHER" id="PTHR33219">
    <property type="entry name" value="YLMG HOMOLOG PROTEIN 2, CHLOROPLASTIC"/>
    <property type="match status" value="1"/>
</dbReference>
<evidence type="ECO:0000313" key="3">
    <source>
        <dbReference type="EMBL" id="HGQ85926.1"/>
    </source>
</evidence>
<name>A0A7C4NVT5_9BACT</name>
<accession>A0A7C4NVT5</accession>
<comment type="similarity">
    <text evidence="1">Belongs to the YggT family.</text>
</comment>